<gene>
    <name evidence="3" type="ORF">KSS94_02205</name>
</gene>
<name>A0ABX8N6I5_9PSED</name>
<evidence type="ECO:0000256" key="1">
    <source>
        <dbReference type="SAM" id="MobiDB-lite"/>
    </source>
</evidence>
<dbReference type="RefSeq" id="WP_217841477.1">
    <property type="nucleotide sequence ID" value="NZ_CP077076.1"/>
</dbReference>
<reference evidence="3" key="1">
    <citation type="journal article" date="2021" name="Microorganisms">
        <title>The Ever-Expanding Pseudomonas Genus: Description of 43 New Species and Partition of the Pseudomonas putida Group.</title>
        <authorList>
            <person name="Girard L."/>
            <person name="Lood C."/>
            <person name="Hofte M."/>
            <person name="Vandamme P."/>
            <person name="Rokni-Zadeh H."/>
            <person name="van Noort V."/>
            <person name="Lavigne R."/>
            <person name="De Mot R."/>
        </authorList>
    </citation>
    <scope>NUCLEOTIDE SEQUENCE</scope>
    <source>
        <strain evidence="3">COW40</strain>
    </source>
</reference>
<proteinExistence type="predicted"/>
<feature type="chain" id="PRO_5046680758" description="Secreted protein" evidence="2">
    <location>
        <begin position="25"/>
        <end position="125"/>
    </location>
</feature>
<dbReference type="EMBL" id="CP077076">
    <property type="protein sequence ID" value="QXH51981.1"/>
    <property type="molecule type" value="Genomic_DNA"/>
</dbReference>
<organism evidence="3 4">
    <name type="scientific">Pseudomonas fakonensis</name>
    <dbReference type="NCBI Taxonomy" id="2842355"/>
    <lineage>
        <taxon>Bacteria</taxon>
        <taxon>Pseudomonadati</taxon>
        <taxon>Pseudomonadota</taxon>
        <taxon>Gammaproteobacteria</taxon>
        <taxon>Pseudomonadales</taxon>
        <taxon>Pseudomonadaceae</taxon>
        <taxon>Pseudomonas</taxon>
    </lineage>
</organism>
<protein>
    <recommendedName>
        <fullName evidence="5">Secreted protein</fullName>
    </recommendedName>
</protein>
<dbReference type="PROSITE" id="PS51257">
    <property type="entry name" value="PROKAR_LIPOPROTEIN"/>
    <property type="match status" value="1"/>
</dbReference>
<accession>A0ABX8N6I5</accession>
<evidence type="ECO:0000256" key="2">
    <source>
        <dbReference type="SAM" id="SignalP"/>
    </source>
</evidence>
<sequence>MNTKGMIGALLVAPLLAALGGCVAPGGQQQGFGSPQAANANSPCTPSASDNLISTGRSLLSIANSVLETKQNLSGDSATYAQRVKAAESAQKVDKGNQMMDQLASLTGSGNSPCAAPVAQTSASR</sequence>
<feature type="region of interest" description="Disordered" evidence="1">
    <location>
        <begin position="103"/>
        <end position="125"/>
    </location>
</feature>
<dbReference type="Proteomes" id="UP001046350">
    <property type="component" value="Chromosome"/>
</dbReference>
<evidence type="ECO:0000313" key="4">
    <source>
        <dbReference type="Proteomes" id="UP001046350"/>
    </source>
</evidence>
<evidence type="ECO:0008006" key="5">
    <source>
        <dbReference type="Google" id="ProtNLM"/>
    </source>
</evidence>
<feature type="signal peptide" evidence="2">
    <location>
        <begin position="1"/>
        <end position="24"/>
    </location>
</feature>
<keyword evidence="2" id="KW-0732">Signal</keyword>
<keyword evidence="4" id="KW-1185">Reference proteome</keyword>
<evidence type="ECO:0000313" key="3">
    <source>
        <dbReference type="EMBL" id="QXH51981.1"/>
    </source>
</evidence>